<sequence length="497" mass="54907">MGCSRKVEAAVARKLDMLECRHPNQGGLRAEGSGSIEGARERQAWGLLRLMNASGLAPGVGCAGAVTSAVNRVLGVTAGASRAGAGLAGGVRGREPDSRCWRWSGSSCSGLLATIAIQLGPHSREKSSPARRVPAVCTPNMFRRPGYNGRSKASADTLCQKCLKRGHYSYECKASAQERPYKSRPSRTQQLLNPQLKPKPTTEVPNDLLGKKGVADEILAKKEEERGKTGGRGSSRKRSRSVSSYSDDSVSTISTNRSPSRSRSRSPKRIEANKPLLRGGDRPGKRSRRPVSSGSDSFSDRADRNTRRRMSSFSPAERGRRRTRSRSRSSHMDLSHDGPRRKGRRHRSRSRSRDSYGRGAARRFSISRSPSRSPNRMETIEDHVPLNDDRRTSPGLPRRWGPSPGRRRTSRSRSRSPYRRQSPSPYTRRRAPRSPSPYQNRNGGGSFAGRRHQFNDPPPQVNARREPAPVQPAPQRERSLSPFSKRVALTKALQAGR</sequence>
<reference evidence="2" key="1">
    <citation type="journal article" date="2020" name="Stud. Mycol.">
        <title>101 Dothideomycetes genomes: a test case for predicting lifestyles and emergence of pathogens.</title>
        <authorList>
            <person name="Haridas S."/>
            <person name="Albert R."/>
            <person name="Binder M."/>
            <person name="Bloem J."/>
            <person name="Labutti K."/>
            <person name="Salamov A."/>
            <person name="Andreopoulos B."/>
            <person name="Baker S."/>
            <person name="Barry K."/>
            <person name="Bills G."/>
            <person name="Bluhm B."/>
            <person name="Cannon C."/>
            <person name="Castanera R."/>
            <person name="Culley D."/>
            <person name="Daum C."/>
            <person name="Ezra D."/>
            <person name="Gonzalez J."/>
            <person name="Henrissat B."/>
            <person name="Kuo A."/>
            <person name="Liang C."/>
            <person name="Lipzen A."/>
            <person name="Lutzoni F."/>
            <person name="Magnuson J."/>
            <person name="Mondo S."/>
            <person name="Nolan M."/>
            <person name="Ohm R."/>
            <person name="Pangilinan J."/>
            <person name="Park H.-J."/>
            <person name="Ramirez L."/>
            <person name="Alfaro M."/>
            <person name="Sun H."/>
            <person name="Tritt A."/>
            <person name="Yoshinaga Y."/>
            <person name="Zwiers L.-H."/>
            <person name="Turgeon B."/>
            <person name="Goodwin S."/>
            <person name="Spatafora J."/>
            <person name="Crous P."/>
            <person name="Grigoriev I."/>
        </authorList>
    </citation>
    <scope>NUCLEOTIDE SEQUENCE</scope>
    <source>
        <strain evidence="2">CBS 122367</strain>
    </source>
</reference>
<feature type="compositionally biased region" description="Basic and acidic residues" evidence="1">
    <location>
        <begin position="209"/>
        <end position="228"/>
    </location>
</feature>
<dbReference type="AlphaFoldDB" id="A0A6G1JKC5"/>
<evidence type="ECO:0000256" key="1">
    <source>
        <dbReference type="SAM" id="MobiDB-lite"/>
    </source>
</evidence>
<accession>A0A6G1JKC5</accession>
<dbReference type="EMBL" id="MU005570">
    <property type="protein sequence ID" value="KAF2690878.1"/>
    <property type="molecule type" value="Genomic_DNA"/>
</dbReference>
<feature type="compositionally biased region" description="Basic residues" evidence="1">
    <location>
        <begin position="405"/>
        <end position="418"/>
    </location>
</feature>
<dbReference type="OrthoDB" id="437973at2759"/>
<dbReference type="Pfam" id="PF13917">
    <property type="entry name" value="zf-CCHC_3"/>
    <property type="match status" value="1"/>
</dbReference>
<feature type="compositionally biased region" description="Basic residues" evidence="1">
    <location>
        <begin position="319"/>
        <end position="329"/>
    </location>
</feature>
<keyword evidence="3" id="KW-1185">Reference proteome</keyword>
<feature type="compositionally biased region" description="Basic and acidic residues" evidence="1">
    <location>
        <begin position="378"/>
        <end position="392"/>
    </location>
</feature>
<protein>
    <submittedName>
        <fullName evidence="2">Uncharacterized protein</fullName>
    </submittedName>
</protein>
<feature type="compositionally biased region" description="Low complexity" evidence="1">
    <location>
        <begin position="357"/>
        <end position="376"/>
    </location>
</feature>
<organism evidence="2 3">
    <name type="scientific">Lentithecium fluviatile CBS 122367</name>
    <dbReference type="NCBI Taxonomy" id="1168545"/>
    <lineage>
        <taxon>Eukaryota</taxon>
        <taxon>Fungi</taxon>
        <taxon>Dikarya</taxon>
        <taxon>Ascomycota</taxon>
        <taxon>Pezizomycotina</taxon>
        <taxon>Dothideomycetes</taxon>
        <taxon>Pleosporomycetidae</taxon>
        <taxon>Pleosporales</taxon>
        <taxon>Massarineae</taxon>
        <taxon>Lentitheciaceae</taxon>
        <taxon>Lentithecium</taxon>
    </lineage>
</organism>
<feature type="region of interest" description="Disordered" evidence="1">
    <location>
        <begin position="175"/>
        <end position="497"/>
    </location>
</feature>
<feature type="compositionally biased region" description="Basic residues" evidence="1">
    <location>
        <begin position="341"/>
        <end position="350"/>
    </location>
</feature>
<gene>
    <name evidence="2" type="ORF">K458DRAFT_483032</name>
</gene>
<evidence type="ECO:0000313" key="2">
    <source>
        <dbReference type="EMBL" id="KAF2690878.1"/>
    </source>
</evidence>
<feature type="compositionally biased region" description="Low complexity" evidence="1">
    <location>
        <begin position="393"/>
        <end position="404"/>
    </location>
</feature>
<dbReference type="Proteomes" id="UP000799291">
    <property type="component" value="Unassembled WGS sequence"/>
</dbReference>
<feature type="compositionally biased region" description="Basic and acidic residues" evidence="1">
    <location>
        <begin position="330"/>
        <end position="340"/>
    </location>
</feature>
<name>A0A6G1JKC5_9PLEO</name>
<evidence type="ECO:0000313" key="3">
    <source>
        <dbReference type="Proteomes" id="UP000799291"/>
    </source>
</evidence>
<proteinExistence type="predicted"/>
<feature type="compositionally biased region" description="Low complexity" evidence="1">
    <location>
        <begin position="241"/>
        <end position="259"/>
    </location>
</feature>